<dbReference type="InterPro" id="IPR020904">
    <property type="entry name" value="Sc_DH/Rdtase_CS"/>
</dbReference>
<evidence type="ECO:0000256" key="1">
    <source>
        <dbReference type="ARBA" id="ARBA00006484"/>
    </source>
</evidence>
<proteinExistence type="inferred from homology"/>
<dbReference type="Gene3D" id="3.40.50.720">
    <property type="entry name" value="NAD(P)-binding Rossmann-like Domain"/>
    <property type="match status" value="1"/>
</dbReference>
<accession>M2ZJ44</accession>
<dbReference type="PROSITE" id="PS00061">
    <property type="entry name" value="ADH_SHORT"/>
    <property type="match status" value="1"/>
</dbReference>
<dbReference type="AlphaFoldDB" id="M2ZJ44"/>
<dbReference type="PANTHER" id="PTHR42760:SF40">
    <property type="entry name" value="3-OXOACYL-[ACYL-CARRIER-PROTEIN] REDUCTASE, CHLOROPLASTIC"/>
    <property type="match status" value="1"/>
</dbReference>
<evidence type="ECO:0000313" key="2">
    <source>
        <dbReference type="EMBL" id="EME67322.1"/>
    </source>
</evidence>
<sequence>MADVTDAAAVTDMVAAMSAVHGPIDILVNNAGIPAGGLPLTEFADSSIETWDEIMRININGVLNCTHAVLPSMTARGWGRVVTITSDSGRTGEPQLAPYAASKAAAAAFMRSLAKEVGASGVTCNSLSLGTVLPEEHHLSTEDYERHARRYAVRRLGRPADVAAAVVWLASEEGGWVTGQTIPVNGGYATS</sequence>
<dbReference type="PANTHER" id="PTHR42760">
    <property type="entry name" value="SHORT-CHAIN DEHYDROGENASES/REDUCTASES FAMILY MEMBER"/>
    <property type="match status" value="1"/>
</dbReference>
<comment type="similarity">
    <text evidence="1">Belongs to the short-chain dehydrogenases/reductases (SDR) family.</text>
</comment>
<dbReference type="PRINTS" id="PR00080">
    <property type="entry name" value="SDRFAMILY"/>
</dbReference>
<dbReference type="GO" id="GO:0016616">
    <property type="term" value="F:oxidoreductase activity, acting on the CH-OH group of donors, NAD or NADP as acceptor"/>
    <property type="evidence" value="ECO:0007669"/>
    <property type="project" value="TreeGrafter"/>
</dbReference>
<keyword evidence="3" id="KW-1185">Reference proteome</keyword>
<gene>
    <name evidence="2" type="ORF">G352_00517</name>
</gene>
<dbReference type="GO" id="GO:0030497">
    <property type="term" value="P:fatty acid elongation"/>
    <property type="evidence" value="ECO:0007669"/>
    <property type="project" value="TreeGrafter"/>
</dbReference>
<dbReference type="Proteomes" id="UP000011731">
    <property type="component" value="Unassembled WGS sequence"/>
</dbReference>
<dbReference type="Pfam" id="PF13561">
    <property type="entry name" value="adh_short_C2"/>
    <property type="match status" value="1"/>
</dbReference>
<dbReference type="PRINTS" id="PR00081">
    <property type="entry name" value="GDHRDH"/>
</dbReference>
<organism evidence="2 3">
    <name type="scientific">Rhodococcus ruber BKS 20-38</name>
    <dbReference type="NCBI Taxonomy" id="1278076"/>
    <lineage>
        <taxon>Bacteria</taxon>
        <taxon>Bacillati</taxon>
        <taxon>Actinomycetota</taxon>
        <taxon>Actinomycetes</taxon>
        <taxon>Mycobacteriales</taxon>
        <taxon>Nocardiaceae</taxon>
        <taxon>Rhodococcus</taxon>
    </lineage>
</organism>
<protein>
    <submittedName>
        <fullName evidence="2">Short-chain dehydrogenase/reductase SDR</fullName>
    </submittedName>
</protein>
<dbReference type="SUPFAM" id="SSF51735">
    <property type="entry name" value="NAD(P)-binding Rossmann-fold domains"/>
    <property type="match status" value="1"/>
</dbReference>
<dbReference type="InterPro" id="IPR002347">
    <property type="entry name" value="SDR_fam"/>
</dbReference>
<dbReference type="InterPro" id="IPR036291">
    <property type="entry name" value="NAD(P)-bd_dom_sf"/>
</dbReference>
<name>M2ZJ44_9NOCA</name>
<evidence type="ECO:0000313" key="3">
    <source>
        <dbReference type="Proteomes" id="UP000011731"/>
    </source>
</evidence>
<comment type="caution">
    <text evidence="2">The sequence shown here is derived from an EMBL/GenBank/DDBJ whole genome shotgun (WGS) entry which is preliminary data.</text>
</comment>
<dbReference type="EMBL" id="AOEX01000009">
    <property type="protein sequence ID" value="EME67322.1"/>
    <property type="molecule type" value="Genomic_DNA"/>
</dbReference>
<dbReference type="PATRIC" id="fig|1278076.4.peg.106"/>
<reference evidence="2 3" key="1">
    <citation type="journal article" date="2013" name="Genome Announc.">
        <title>Draft Genome Sequence of Rhodococcus ruber Strain BKS 20-38.</title>
        <authorList>
            <person name="Bala M."/>
            <person name="Kumar S."/>
            <person name="Raghava G.P."/>
            <person name="Mayilraj S."/>
        </authorList>
    </citation>
    <scope>NUCLEOTIDE SEQUENCE [LARGE SCALE GENOMIC DNA]</scope>
    <source>
        <strain evidence="2 3">BKS 20-38</strain>
    </source>
</reference>